<protein>
    <submittedName>
        <fullName evidence="3">Helitron_like_N domain-containing protein</fullName>
    </submittedName>
</protein>
<accession>A0A183GHL5</accession>
<sequence>MERLYNRKHGAKRKLSKHGDPVFVSYSNQQRFKWISGIVQERMGRVLYKVRVGHQIWIRHANQMRNRYIDENSDTDIDALIRDLRFGASPSFNFTAYFDTALH</sequence>
<dbReference type="WBParaSite" id="HPBE_0002206301-mRNA-1">
    <property type="protein sequence ID" value="HPBE_0002206301-mRNA-1"/>
    <property type="gene ID" value="HPBE_0002206301"/>
</dbReference>
<dbReference type="OrthoDB" id="8031589at2759"/>
<gene>
    <name evidence="1" type="ORF">HPBE_LOCUS22062</name>
</gene>
<dbReference type="AlphaFoldDB" id="A0A183GHL5"/>
<reference evidence="3" key="2">
    <citation type="submission" date="2019-09" db="UniProtKB">
        <authorList>
            <consortium name="WormBaseParasite"/>
        </authorList>
    </citation>
    <scope>IDENTIFICATION</scope>
</reference>
<evidence type="ECO:0000313" key="1">
    <source>
        <dbReference type="EMBL" id="VDP30079.1"/>
    </source>
</evidence>
<dbReference type="Proteomes" id="UP000050761">
    <property type="component" value="Unassembled WGS sequence"/>
</dbReference>
<dbReference type="EMBL" id="UZAH01033613">
    <property type="protein sequence ID" value="VDP30079.1"/>
    <property type="molecule type" value="Genomic_DNA"/>
</dbReference>
<evidence type="ECO:0000313" key="3">
    <source>
        <dbReference type="WBParaSite" id="HPBE_0002206301-mRNA-1"/>
    </source>
</evidence>
<evidence type="ECO:0000313" key="2">
    <source>
        <dbReference type="Proteomes" id="UP000050761"/>
    </source>
</evidence>
<reference evidence="1 2" key="1">
    <citation type="submission" date="2018-11" db="EMBL/GenBank/DDBJ databases">
        <authorList>
            <consortium name="Pathogen Informatics"/>
        </authorList>
    </citation>
    <scope>NUCLEOTIDE SEQUENCE [LARGE SCALE GENOMIC DNA]</scope>
</reference>
<proteinExistence type="predicted"/>
<organism evidence="2 3">
    <name type="scientific">Heligmosomoides polygyrus</name>
    <name type="common">Parasitic roundworm</name>
    <dbReference type="NCBI Taxonomy" id="6339"/>
    <lineage>
        <taxon>Eukaryota</taxon>
        <taxon>Metazoa</taxon>
        <taxon>Ecdysozoa</taxon>
        <taxon>Nematoda</taxon>
        <taxon>Chromadorea</taxon>
        <taxon>Rhabditida</taxon>
        <taxon>Rhabditina</taxon>
        <taxon>Rhabditomorpha</taxon>
        <taxon>Strongyloidea</taxon>
        <taxon>Heligmosomidae</taxon>
        <taxon>Heligmosomoides</taxon>
    </lineage>
</organism>
<accession>A0A3P8G507</accession>
<keyword evidence="2" id="KW-1185">Reference proteome</keyword>
<name>A0A183GHL5_HELPZ</name>